<gene>
    <name evidence="3" type="ORF">SAMN05443639_103143</name>
</gene>
<evidence type="ECO:0000313" key="4">
    <source>
        <dbReference type="Proteomes" id="UP000199181"/>
    </source>
</evidence>
<dbReference type="AlphaFoldDB" id="A0A1I0EUP5"/>
<organism evidence="3 4">
    <name type="scientific">Stigmatella erecta</name>
    <dbReference type="NCBI Taxonomy" id="83460"/>
    <lineage>
        <taxon>Bacteria</taxon>
        <taxon>Pseudomonadati</taxon>
        <taxon>Myxococcota</taxon>
        <taxon>Myxococcia</taxon>
        <taxon>Myxococcales</taxon>
        <taxon>Cystobacterineae</taxon>
        <taxon>Archangiaceae</taxon>
        <taxon>Stigmatella</taxon>
    </lineage>
</organism>
<dbReference type="CDD" id="cd12108">
    <property type="entry name" value="Hr-like"/>
    <property type="match status" value="1"/>
</dbReference>
<reference evidence="4" key="1">
    <citation type="submission" date="2016-10" db="EMBL/GenBank/DDBJ databases">
        <authorList>
            <person name="Varghese N."/>
            <person name="Submissions S."/>
        </authorList>
    </citation>
    <scope>NUCLEOTIDE SEQUENCE [LARGE SCALE GENOMIC DNA]</scope>
    <source>
        <strain evidence="4">DSM 16858</strain>
    </source>
</reference>
<evidence type="ECO:0000256" key="1">
    <source>
        <dbReference type="SAM" id="MobiDB-lite"/>
    </source>
</evidence>
<evidence type="ECO:0000313" key="3">
    <source>
        <dbReference type="EMBL" id="SET49307.1"/>
    </source>
</evidence>
<evidence type="ECO:0000259" key="2">
    <source>
        <dbReference type="Pfam" id="PF01814"/>
    </source>
</evidence>
<sequence length="217" mass="24008">MDAIALLKADHKTVETLFRKFEKAGDNAKKLKRKLVDQIIRELAVHAVIEEQVFYPAVRAKAGKLEPQVLEALEEHHVAKWLLSELDSLPPEAERFDAKVSVLMESIRHHVKEEEEELFPQVRKAFSPRELRDMADALTLAKKAAPTRPHPRAPDTPPGNVVAGAVSTVLDMGRDAVRAMRRKATSSKKPTQKTSKKGGMKGVLPIPALNADSHAAV</sequence>
<proteinExistence type="predicted"/>
<accession>A0A1I0EUP5</accession>
<dbReference type="Pfam" id="PF01814">
    <property type="entry name" value="Hemerythrin"/>
    <property type="match status" value="1"/>
</dbReference>
<dbReference type="Proteomes" id="UP000199181">
    <property type="component" value="Unassembled WGS sequence"/>
</dbReference>
<dbReference type="PANTHER" id="PTHR35585">
    <property type="entry name" value="HHE DOMAIN PROTEIN (AFU_ORTHOLOGUE AFUA_4G00730)"/>
    <property type="match status" value="1"/>
</dbReference>
<name>A0A1I0EUP5_9BACT</name>
<dbReference type="RefSeq" id="WP_093517606.1">
    <property type="nucleotide sequence ID" value="NZ_FOIJ01000003.1"/>
</dbReference>
<keyword evidence="4" id="KW-1185">Reference proteome</keyword>
<dbReference type="PANTHER" id="PTHR35585:SF1">
    <property type="entry name" value="HHE DOMAIN PROTEIN (AFU_ORTHOLOGUE AFUA_4G00730)"/>
    <property type="match status" value="1"/>
</dbReference>
<dbReference type="EMBL" id="FOIJ01000003">
    <property type="protein sequence ID" value="SET49307.1"/>
    <property type="molecule type" value="Genomic_DNA"/>
</dbReference>
<feature type="region of interest" description="Disordered" evidence="1">
    <location>
        <begin position="142"/>
        <end position="163"/>
    </location>
</feature>
<protein>
    <submittedName>
        <fullName evidence="3">Hemerythrin-like domain-containing protein</fullName>
    </submittedName>
</protein>
<dbReference type="Gene3D" id="1.20.120.520">
    <property type="entry name" value="nmb1532 protein domain like"/>
    <property type="match status" value="1"/>
</dbReference>
<feature type="compositionally biased region" description="Basic residues" evidence="1">
    <location>
        <begin position="179"/>
        <end position="199"/>
    </location>
</feature>
<dbReference type="InterPro" id="IPR012312">
    <property type="entry name" value="Hemerythrin-like"/>
</dbReference>
<feature type="region of interest" description="Disordered" evidence="1">
    <location>
        <begin position="179"/>
        <end position="217"/>
    </location>
</feature>
<feature type="domain" description="Hemerythrin-like" evidence="2">
    <location>
        <begin position="3"/>
        <end position="121"/>
    </location>
</feature>